<organism evidence="1 2">
    <name type="scientific">Populus deltoides</name>
    <name type="common">Eastern poplar</name>
    <name type="synonym">Eastern cottonwood</name>
    <dbReference type="NCBI Taxonomy" id="3696"/>
    <lineage>
        <taxon>Eukaryota</taxon>
        <taxon>Viridiplantae</taxon>
        <taxon>Streptophyta</taxon>
        <taxon>Embryophyta</taxon>
        <taxon>Tracheophyta</taxon>
        <taxon>Spermatophyta</taxon>
        <taxon>Magnoliopsida</taxon>
        <taxon>eudicotyledons</taxon>
        <taxon>Gunneridae</taxon>
        <taxon>Pentapetalae</taxon>
        <taxon>rosids</taxon>
        <taxon>fabids</taxon>
        <taxon>Malpighiales</taxon>
        <taxon>Salicaceae</taxon>
        <taxon>Saliceae</taxon>
        <taxon>Populus</taxon>
    </lineage>
</organism>
<name>A0A8T2ZIV6_POPDE</name>
<evidence type="ECO:0000313" key="2">
    <source>
        <dbReference type="Proteomes" id="UP000807159"/>
    </source>
</evidence>
<evidence type="ECO:0000313" key="1">
    <source>
        <dbReference type="EMBL" id="KAH8517463.1"/>
    </source>
</evidence>
<dbReference type="AlphaFoldDB" id="A0A8T2ZIV6"/>
<reference evidence="1" key="1">
    <citation type="journal article" date="2021" name="J. Hered.">
        <title>Genome Assembly of Salicaceae Populus deltoides (Eastern Cottonwood) I-69 Based on Nanopore Sequencing and Hi-C Technologies.</title>
        <authorList>
            <person name="Bai S."/>
            <person name="Wu H."/>
            <person name="Zhang J."/>
            <person name="Pan Z."/>
            <person name="Zhao W."/>
            <person name="Li Z."/>
            <person name="Tong C."/>
        </authorList>
    </citation>
    <scope>NUCLEOTIDE SEQUENCE</scope>
    <source>
        <tissue evidence="1">Leaf</tissue>
    </source>
</reference>
<sequence>RQVTETAYMILSFPRKLRLLNRSSTLSCQSQSANVFLCQEGILGETDEYVNIHHRTKALYLILDRFVKDELEHLWHHPFCFEQIEGMSRFLDSLHYPLVTIESSIK</sequence>
<comment type="caution">
    <text evidence="1">The sequence shown here is derived from an EMBL/GenBank/DDBJ whole genome shotgun (WGS) entry which is preliminary data.</text>
</comment>
<keyword evidence="2" id="KW-1185">Reference proteome</keyword>
<accession>A0A8T2ZIV6</accession>
<protein>
    <submittedName>
        <fullName evidence="1">Uncharacterized protein</fullName>
    </submittedName>
</protein>
<feature type="non-terminal residue" evidence="1">
    <location>
        <position position="1"/>
    </location>
</feature>
<dbReference type="EMBL" id="JACEGQ020000002">
    <property type="protein sequence ID" value="KAH8517463.1"/>
    <property type="molecule type" value="Genomic_DNA"/>
</dbReference>
<proteinExistence type="predicted"/>
<dbReference type="Proteomes" id="UP000807159">
    <property type="component" value="Chromosome 2"/>
</dbReference>
<gene>
    <name evidence="1" type="ORF">H0E87_005413</name>
</gene>